<evidence type="ECO:0000256" key="3">
    <source>
        <dbReference type="ARBA" id="ARBA00022475"/>
    </source>
</evidence>
<evidence type="ECO:0000256" key="7">
    <source>
        <dbReference type="ARBA" id="ARBA00023136"/>
    </source>
</evidence>
<comment type="caution">
    <text evidence="10">The sequence shown here is derived from an EMBL/GenBank/DDBJ whole genome shotgun (WGS) entry which is preliminary data.</text>
</comment>
<keyword evidence="7 9" id="KW-0472">Membrane</keyword>
<dbReference type="PANTHER" id="PTHR13285">
    <property type="entry name" value="ACYLTRANSFERASE"/>
    <property type="match status" value="1"/>
</dbReference>
<evidence type="ECO:0000256" key="5">
    <source>
        <dbReference type="ARBA" id="ARBA00022692"/>
    </source>
</evidence>
<evidence type="ECO:0000313" key="10">
    <source>
        <dbReference type="EMBL" id="ERT66522.1"/>
    </source>
</evidence>
<proteinExistence type="inferred from homology"/>
<reference evidence="10 11" key="1">
    <citation type="submission" date="2013-08" db="EMBL/GenBank/DDBJ databases">
        <authorList>
            <person name="Weinstock G."/>
            <person name="Sodergren E."/>
            <person name="Wylie T."/>
            <person name="Fulton L."/>
            <person name="Fulton R."/>
            <person name="Fronick C."/>
            <person name="O'Laughlin M."/>
            <person name="Godfrey J."/>
            <person name="Miner T."/>
            <person name="Herter B."/>
            <person name="Appelbaum E."/>
            <person name="Cordes M."/>
            <person name="Lek S."/>
            <person name="Wollam A."/>
            <person name="Pepin K.H."/>
            <person name="Palsikar V.B."/>
            <person name="Mitreva M."/>
            <person name="Wilson R.K."/>
        </authorList>
    </citation>
    <scope>NUCLEOTIDE SEQUENCE [LARGE SCALE GENOMIC DNA]</scope>
    <source>
        <strain evidence="10 11">ATCC BAA-474</strain>
    </source>
</reference>
<comment type="subcellular location">
    <subcellularLocation>
        <location evidence="1">Cell membrane</location>
        <topology evidence="1">Multi-pass membrane protein</topology>
    </subcellularLocation>
</comment>
<dbReference type="PATRIC" id="fig|1319815.3.peg.2509"/>
<dbReference type="Proteomes" id="UP000017081">
    <property type="component" value="Unassembled WGS sequence"/>
</dbReference>
<keyword evidence="6 9" id="KW-1133">Transmembrane helix</keyword>
<protein>
    <submittedName>
        <fullName evidence="10">Alginate O-acetyltransferase AlgI domain protein</fullName>
    </submittedName>
</protein>
<feature type="transmembrane region" description="Helical" evidence="9">
    <location>
        <begin position="56"/>
        <end position="76"/>
    </location>
</feature>
<dbReference type="InterPro" id="IPR028362">
    <property type="entry name" value="AlgI"/>
</dbReference>
<dbReference type="PANTHER" id="PTHR13285:SF23">
    <property type="entry name" value="TEICHOIC ACID D-ALANYLTRANSFERASE"/>
    <property type="match status" value="1"/>
</dbReference>
<keyword evidence="5 9" id="KW-0812">Transmembrane</keyword>
<organism evidence="10 11">
    <name type="scientific">Cetobacterium somerae ATCC BAA-474</name>
    <dbReference type="NCBI Taxonomy" id="1319815"/>
    <lineage>
        <taxon>Bacteria</taxon>
        <taxon>Fusobacteriati</taxon>
        <taxon>Fusobacteriota</taxon>
        <taxon>Fusobacteriia</taxon>
        <taxon>Fusobacteriales</taxon>
        <taxon>Fusobacteriaceae</taxon>
        <taxon>Cetobacterium</taxon>
    </lineage>
</organism>
<accession>U7V492</accession>
<name>U7V492_9FUSO</name>
<dbReference type="InterPro" id="IPR004299">
    <property type="entry name" value="MBOAT_fam"/>
</dbReference>
<evidence type="ECO:0000313" key="11">
    <source>
        <dbReference type="Proteomes" id="UP000017081"/>
    </source>
</evidence>
<evidence type="ECO:0000256" key="8">
    <source>
        <dbReference type="ARBA" id="ARBA00023315"/>
    </source>
</evidence>
<dbReference type="STRING" id="1319815.HMPREF0202_02620"/>
<dbReference type="PIRSF" id="PIRSF500217">
    <property type="entry name" value="AlgI"/>
    <property type="match status" value="1"/>
</dbReference>
<evidence type="ECO:0000256" key="2">
    <source>
        <dbReference type="ARBA" id="ARBA00010323"/>
    </source>
</evidence>
<dbReference type="eggNOG" id="COG1696">
    <property type="taxonomic scope" value="Bacteria"/>
</dbReference>
<dbReference type="InterPro" id="IPR024194">
    <property type="entry name" value="Ac/AlaTfrase_AlgI/DltB"/>
</dbReference>
<evidence type="ECO:0000256" key="1">
    <source>
        <dbReference type="ARBA" id="ARBA00004651"/>
    </source>
</evidence>
<evidence type="ECO:0000256" key="4">
    <source>
        <dbReference type="ARBA" id="ARBA00022679"/>
    </source>
</evidence>
<evidence type="ECO:0000256" key="9">
    <source>
        <dbReference type="SAM" id="Phobius"/>
    </source>
</evidence>
<dbReference type="GO" id="GO:0042121">
    <property type="term" value="P:alginic acid biosynthetic process"/>
    <property type="evidence" value="ECO:0007669"/>
    <property type="project" value="InterPro"/>
</dbReference>
<gene>
    <name evidence="10" type="ORF">HMPREF0202_02620</name>
</gene>
<comment type="similarity">
    <text evidence="2">Belongs to the membrane-bound acyltransferase family.</text>
</comment>
<dbReference type="GO" id="GO:0005886">
    <property type="term" value="C:plasma membrane"/>
    <property type="evidence" value="ECO:0007669"/>
    <property type="project" value="UniProtKB-SubCell"/>
</dbReference>
<keyword evidence="11" id="KW-1185">Reference proteome</keyword>
<feature type="transmembrane region" description="Helical" evidence="9">
    <location>
        <begin position="20"/>
        <end position="44"/>
    </location>
</feature>
<dbReference type="GO" id="GO:0016746">
    <property type="term" value="F:acyltransferase activity"/>
    <property type="evidence" value="ECO:0007669"/>
    <property type="project" value="UniProtKB-KW"/>
</dbReference>
<evidence type="ECO:0000256" key="6">
    <source>
        <dbReference type="ARBA" id="ARBA00022989"/>
    </source>
</evidence>
<dbReference type="Pfam" id="PF03062">
    <property type="entry name" value="MBOAT"/>
    <property type="match status" value="1"/>
</dbReference>
<dbReference type="HOGENOM" id="CLU_025255_3_0_0"/>
<feature type="transmembrane region" description="Helical" evidence="9">
    <location>
        <begin position="96"/>
        <end position="117"/>
    </location>
</feature>
<dbReference type="PIRSF" id="PIRSF016636">
    <property type="entry name" value="AlgI_DltB"/>
    <property type="match status" value="1"/>
</dbReference>
<sequence length="307" mass="35480">MLNNFKQEKLSKIWLVGMSLYFYAYFNTSYLYLIILSIGINYYIGNNLSKNNVRGWGSKYFFLAGILFNIGMLFYFKYYDFFLNNINAIFSADFTLLKLILPLGISFFTFQQLSYLVDSYKGKGKTYDFLSYCLFVTFFPQLIAGPIVLPSEMLPQFEDHKNKVVNYENLNRGLYLFSIGLAKKVLIADSISPFADAGFDKMVSLTFIEAWLTSISYTMQLYFDFSGYCDMAMGIALMFNIILPLNFNSPYKATNIQDFWKRWHMTLGRFLTNYLYIPLGGNRNGEGKTLRNLLIVFLVSGIWHGAG</sequence>
<dbReference type="AlphaFoldDB" id="U7V492"/>
<dbReference type="EMBL" id="AXZF01000143">
    <property type="protein sequence ID" value="ERT66522.1"/>
    <property type="molecule type" value="Genomic_DNA"/>
</dbReference>
<keyword evidence="3" id="KW-1003">Cell membrane</keyword>
<feature type="transmembrane region" description="Helical" evidence="9">
    <location>
        <begin position="129"/>
        <end position="149"/>
    </location>
</feature>
<feature type="transmembrane region" description="Helical" evidence="9">
    <location>
        <begin position="225"/>
        <end position="247"/>
    </location>
</feature>
<keyword evidence="4 10" id="KW-0808">Transferase</keyword>
<keyword evidence="8" id="KW-0012">Acyltransferase</keyword>
<dbReference type="InterPro" id="IPR051085">
    <property type="entry name" value="MB_O-acyltransferase"/>
</dbReference>